<dbReference type="PANTHER" id="PTHR10622">
    <property type="entry name" value="HET DOMAIN-CONTAINING PROTEIN"/>
    <property type="match status" value="1"/>
</dbReference>
<dbReference type="Proteomes" id="UP000693738">
    <property type="component" value="Unassembled WGS sequence"/>
</dbReference>
<accession>A0A8J2IYZ0</accession>
<evidence type="ECO:0000313" key="2">
    <source>
        <dbReference type="EMBL" id="CAG7565995.1"/>
    </source>
</evidence>
<dbReference type="InterPro" id="IPR010730">
    <property type="entry name" value="HET"/>
</dbReference>
<evidence type="ECO:0000313" key="3">
    <source>
        <dbReference type="Proteomes" id="UP000693738"/>
    </source>
</evidence>
<gene>
    <name evidence="2" type="ORF">FEQUK3_LOCUS11702</name>
</gene>
<dbReference type="AlphaFoldDB" id="A0A8J2IYZ0"/>
<feature type="domain" description="Heterokaryon incompatibility" evidence="1">
    <location>
        <begin position="22"/>
        <end position="106"/>
    </location>
</feature>
<organism evidence="2 3">
    <name type="scientific">Fusarium equiseti</name>
    <name type="common">Fusarium scirpi</name>
    <dbReference type="NCBI Taxonomy" id="61235"/>
    <lineage>
        <taxon>Eukaryota</taxon>
        <taxon>Fungi</taxon>
        <taxon>Dikarya</taxon>
        <taxon>Ascomycota</taxon>
        <taxon>Pezizomycotina</taxon>
        <taxon>Sordariomycetes</taxon>
        <taxon>Hypocreomycetidae</taxon>
        <taxon>Hypocreales</taxon>
        <taxon>Nectriaceae</taxon>
        <taxon>Fusarium</taxon>
        <taxon>Fusarium incarnatum-equiseti species complex</taxon>
    </lineage>
</organism>
<evidence type="ECO:0000259" key="1">
    <source>
        <dbReference type="Pfam" id="PF06985"/>
    </source>
</evidence>
<proteinExistence type="predicted"/>
<dbReference type="PANTHER" id="PTHR10622:SF10">
    <property type="entry name" value="HET DOMAIN-CONTAINING PROTEIN"/>
    <property type="match status" value="1"/>
</dbReference>
<comment type="caution">
    <text evidence="2">The sequence shown here is derived from an EMBL/GenBank/DDBJ whole genome shotgun (WGS) entry which is preliminary data.</text>
</comment>
<name>A0A8J2IYZ0_FUSEQ</name>
<reference evidence="2" key="1">
    <citation type="submission" date="2021-05" db="EMBL/GenBank/DDBJ databases">
        <authorList>
            <person name="Khan N."/>
        </authorList>
    </citation>
    <scope>NUCLEOTIDE SEQUENCE</scope>
</reference>
<dbReference type="Pfam" id="PF06985">
    <property type="entry name" value="HET"/>
    <property type="match status" value="1"/>
</dbReference>
<protein>
    <recommendedName>
        <fullName evidence="1">Heterokaryon incompatibility domain-containing protein</fullName>
    </recommendedName>
</protein>
<dbReference type="EMBL" id="CAJSTJ010000195">
    <property type="protein sequence ID" value="CAG7565995.1"/>
    <property type="molecule type" value="Genomic_DNA"/>
</dbReference>
<sequence length="659" mass="75222">MRLLNVNTLEPEWFPGDQKPAYTILSHTWGAEEIMLQDVPSLRTGQGSGFAKTRAACEEARRRGFDYVWVDTCCIDKTSSTELSEAINNMFKWYENSDICFAYLDDVPAGSRDIGKLMNRSRWFTRGWTLQELLAPKELIFFASDWSVIGTRHEYASIVSDISGIEQKYLETQDVVSIQARQVLISSATVAQRMDWASKRITTRGEDMSYCLLGLFGINIPLLYGEGPERALFRLQEAIVRDPTVFDVTLLAWDIAMSKSISPSWQVEKPSYWTPAFHFLIRIGHPWYHLQPPKEDDDIRGLFARSIHSFSGSQDLVLVEADIDRSLTDRGLSITLPASSDSHPYLILPCRMKNDPWRLLAIPIARQGLTMYARTSQETSFIEHDAWSRWEHRQFHLMTRLKDLPFRPFEALLAATHSKPAQLSLSIPSQYLDFVGIKTSTGWSHRHDPANTSLIPYHERKKNSWFIPQNEFFRRQSFGWTVSGTFECVTAVLLQTRGTRTRFTVFLEANETHWLLKAFKGPVSMSVCFRPDLSTFQEIDRALQDSSHSDMASWSYLTQDDLVISCSSFSKLVTSLPTVSVGVEVCRSSGWVTWVKSISYGIRIFAEFQMNISFPAWFSLLILWKGPTEADKDAMIPAIFDPYIPAAIPMLFSQAPQIL</sequence>